<dbReference type="RefSeq" id="XP_031561661.1">
    <property type="nucleotide sequence ID" value="XM_031705801.1"/>
</dbReference>
<reference evidence="2" key="1">
    <citation type="submission" date="2025-08" db="UniProtKB">
        <authorList>
            <consortium name="RefSeq"/>
        </authorList>
    </citation>
    <scope>IDENTIFICATION</scope>
    <source>
        <tissue evidence="2">Tentacle</tissue>
    </source>
</reference>
<name>A0A6P8I2A3_ACTTE</name>
<keyword evidence="1" id="KW-1185">Reference proteome</keyword>
<proteinExistence type="predicted"/>
<dbReference type="Proteomes" id="UP000515163">
    <property type="component" value="Unplaced"/>
</dbReference>
<dbReference type="OrthoDB" id="5951488at2759"/>
<dbReference type="InParanoid" id="A0A6P8I2A3"/>
<dbReference type="GeneID" id="116297554"/>
<accession>A0A6P8I2A3</accession>
<evidence type="ECO:0000313" key="2">
    <source>
        <dbReference type="RefSeq" id="XP_031561661.1"/>
    </source>
</evidence>
<organism evidence="1 2">
    <name type="scientific">Actinia tenebrosa</name>
    <name type="common">Australian red waratah sea anemone</name>
    <dbReference type="NCBI Taxonomy" id="6105"/>
    <lineage>
        <taxon>Eukaryota</taxon>
        <taxon>Metazoa</taxon>
        <taxon>Cnidaria</taxon>
        <taxon>Anthozoa</taxon>
        <taxon>Hexacorallia</taxon>
        <taxon>Actiniaria</taxon>
        <taxon>Actiniidae</taxon>
        <taxon>Actinia</taxon>
    </lineage>
</organism>
<protein>
    <submittedName>
        <fullName evidence="2">Uncharacterized protein LOC116297554</fullName>
    </submittedName>
</protein>
<sequence>MAAESVKDTEITDSRNTIENEFYYLMQQLIMNPSQLNIIVENLQPVISSLNCDSDFVKFTLEFYKREHAFPTQSLLIQLVARGIIVDTGFLEKSCFGPFLSQLLFESVTESSIECSKYSTRVWIDSIIKENSSSTQFPNPLEYLDQNSVTHPSIIPHSVLLQFKLLDGKQRKLVMLDLRQIANRIPPTFYPRVIIAFLIFLEFYKKEEKGGGNLIPEICLWAETWHNLLVNSITGSRAAKDGNLHLPLHHLLNGTMVSSNAFQFMSTIPEVFHNVLKSLRLFDQNSSGFTKKWVSNLLFRLDGSHQ</sequence>
<evidence type="ECO:0000313" key="1">
    <source>
        <dbReference type="Proteomes" id="UP000515163"/>
    </source>
</evidence>
<dbReference type="KEGG" id="aten:116297554"/>
<gene>
    <name evidence="2" type="primary">LOC116297554</name>
</gene>
<dbReference type="AlphaFoldDB" id="A0A6P8I2A3"/>